<organism evidence="1 2">
    <name type="scientific">Pisum sativum</name>
    <name type="common">Garden pea</name>
    <name type="synonym">Lathyrus oleraceus</name>
    <dbReference type="NCBI Taxonomy" id="3888"/>
    <lineage>
        <taxon>Eukaryota</taxon>
        <taxon>Viridiplantae</taxon>
        <taxon>Streptophyta</taxon>
        <taxon>Embryophyta</taxon>
        <taxon>Tracheophyta</taxon>
        <taxon>Spermatophyta</taxon>
        <taxon>Magnoliopsida</taxon>
        <taxon>eudicotyledons</taxon>
        <taxon>Gunneridae</taxon>
        <taxon>Pentapetalae</taxon>
        <taxon>rosids</taxon>
        <taxon>fabids</taxon>
        <taxon>Fabales</taxon>
        <taxon>Fabaceae</taxon>
        <taxon>Papilionoideae</taxon>
        <taxon>50 kb inversion clade</taxon>
        <taxon>NPAAA clade</taxon>
        <taxon>Hologalegina</taxon>
        <taxon>IRL clade</taxon>
        <taxon>Fabeae</taxon>
        <taxon>Lathyrus</taxon>
    </lineage>
</organism>
<accession>A0A9D4XGW5</accession>
<protein>
    <submittedName>
        <fullName evidence="1">Uncharacterized protein</fullName>
    </submittedName>
</protein>
<evidence type="ECO:0000313" key="2">
    <source>
        <dbReference type="Proteomes" id="UP001058974"/>
    </source>
</evidence>
<proteinExistence type="predicted"/>
<reference evidence="1 2" key="1">
    <citation type="journal article" date="2022" name="Nat. Genet.">
        <title>Improved pea reference genome and pan-genome highlight genomic features and evolutionary characteristics.</title>
        <authorList>
            <person name="Yang T."/>
            <person name="Liu R."/>
            <person name="Luo Y."/>
            <person name="Hu S."/>
            <person name="Wang D."/>
            <person name="Wang C."/>
            <person name="Pandey M.K."/>
            <person name="Ge S."/>
            <person name="Xu Q."/>
            <person name="Li N."/>
            <person name="Li G."/>
            <person name="Huang Y."/>
            <person name="Saxena R.K."/>
            <person name="Ji Y."/>
            <person name="Li M."/>
            <person name="Yan X."/>
            <person name="He Y."/>
            <person name="Liu Y."/>
            <person name="Wang X."/>
            <person name="Xiang C."/>
            <person name="Varshney R.K."/>
            <person name="Ding H."/>
            <person name="Gao S."/>
            <person name="Zong X."/>
        </authorList>
    </citation>
    <scope>NUCLEOTIDE SEQUENCE [LARGE SCALE GENOMIC DNA]</scope>
    <source>
        <strain evidence="1 2">cv. Zhongwan 6</strain>
    </source>
</reference>
<dbReference type="Proteomes" id="UP001058974">
    <property type="component" value="Chromosome 4"/>
</dbReference>
<dbReference type="Gramene" id="Psat04G0474400-T1">
    <property type="protein sequence ID" value="KAI5421018.1"/>
    <property type="gene ID" value="KIW84_044744"/>
</dbReference>
<comment type="caution">
    <text evidence="1">The sequence shown here is derived from an EMBL/GenBank/DDBJ whole genome shotgun (WGS) entry which is preliminary data.</text>
</comment>
<dbReference type="EMBL" id="JAMSHJ010000004">
    <property type="protein sequence ID" value="KAI5421018.1"/>
    <property type="molecule type" value="Genomic_DNA"/>
</dbReference>
<gene>
    <name evidence="1" type="ORF">KIW84_044744</name>
</gene>
<name>A0A9D4XGW5_PEA</name>
<sequence>MRISQAMCKLCQRSVETIMHAFRDCPRAMQVWENMVPTNIFDVFLQVDLTYWITLNLESNCSDARNWSEYWAMAFHCVWMWRNKEEQDEDFNQPVNPRQHVAQMILSEQDMVVLLEIIKGEWTGGFDKNLGRCSAFVAELLGVFERFNFIHSVGLSRVELNVDSLAAVKGLEKGVSNSIDDHALLRQI</sequence>
<evidence type="ECO:0000313" key="1">
    <source>
        <dbReference type="EMBL" id="KAI5421018.1"/>
    </source>
</evidence>
<dbReference type="AlphaFoldDB" id="A0A9D4XGW5"/>
<keyword evidence="2" id="KW-1185">Reference proteome</keyword>